<dbReference type="AlphaFoldDB" id="A0A1I6X5X2"/>
<dbReference type="RefSeq" id="WP_139236253.1">
    <property type="nucleotide sequence ID" value="NZ_FPAW01000001.1"/>
</dbReference>
<proteinExistence type="predicted"/>
<dbReference type="Proteomes" id="UP000182466">
    <property type="component" value="Unassembled WGS sequence"/>
</dbReference>
<reference evidence="3 4" key="1">
    <citation type="submission" date="2016-10" db="EMBL/GenBank/DDBJ databases">
        <authorList>
            <person name="de Groot N.N."/>
        </authorList>
    </citation>
    <scope>NUCLEOTIDE SEQUENCE [LARGE SCALE GENOMIC DNA]</scope>
    <source>
        <strain evidence="3 4">CGMCC 1.10959</strain>
    </source>
</reference>
<dbReference type="InterPro" id="IPR011033">
    <property type="entry name" value="PRC_barrel-like_sf"/>
</dbReference>
<dbReference type="SUPFAM" id="SSF50346">
    <property type="entry name" value="PRC-barrel domain"/>
    <property type="match status" value="1"/>
</dbReference>
<dbReference type="InterPro" id="IPR027275">
    <property type="entry name" value="PRC-brl_dom"/>
</dbReference>
<organism evidence="3 4">
    <name type="scientific">Sedimentitalea nanhaiensis</name>
    <dbReference type="NCBI Taxonomy" id="999627"/>
    <lineage>
        <taxon>Bacteria</taxon>
        <taxon>Pseudomonadati</taxon>
        <taxon>Pseudomonadota</taxon>
        <taxon>Alphaproteobacteria</taxon>
        <taxon>Rhodobacterales</taxon>
        <taxon>Paracoccaceae</taxon>
        <taxon>Sedimentitalea</taxon>
    </lineage>
</organism>
<dbReference type="Gene3D" id="2.30.30.240">
    <property type="entry name" value="PRC-barrel domain"/>
    <property type="match status" value="1"/>
</dbReference>
<dbReference type="Gene3D" id="1.20.120.20">
    <property type="entry name" value="Apolipoprotein"/>
    <property type="match status" value="1"/>
</dbReference>
<dbReference type="PANTHER" id="PTHR36505">
    <property type="entry name" value="BLR1072 PROTEIN"/>
    <property type="match status" value="1"/>
</dbReference>
<feature type="domain" description="PRC-barrel" evidence="2">
    <location>
        <begin position="99"/>
        <end position="154"/>
    </location>
</feature>
<keyword evidence="1" id="KW-0732">Signal</keyword>
<feature type="chain" id="PRO_5010322381" evidence="1">
    <location>
        <begin position="21"/>
        <end position="184"/>
    </location>
</feature>
<name>A0A1I6X5X2_9RHOB</name>
<dbReference type="eggNOG" id="COG3861">
    <property type="taxonomic scope" value="Bacteria"/>
</dbReference>
<feature type="signal peptide" evidence="1">
    <location>
        <begin position="1"/>
        <end position="20"/>
    </location>
</feature>
<sequence>MKNFLTTTAVALALALPAYAAQDEVKEQIKDTASEAATAVENTADKVGETVAETADKVGETVAETADKMTPDTDQSMVQPPAIMPAEGYAVVEPATVTVEELEGARVYDANNEWIGEISKIIAEPSGQITTLVVDVGGFLGIGEKPVALNFDSFRLFRADDGKDLKAHVSTTQEELENMPEYES</sequence>
<evidence type="ECO:0000313" key="4">
    <source>
        <dbReference type="Proteomes" id="UP000182466"/>
    </source>
</evidence>
<dbReference type="OrthoDB" id="7876889at2"/>
<evidence type="ECO:0000313" key="3">
    <source>
        <dbReference type="EMBL" id="SFT33281.1"/>
    </source>
</evidence>
<evidence type="ECO:0000256" key="1">
    <source>
        <dbReference type="SAM" id="SignalP"/>
    </source>
</evidence>
<dbReference type="EMBL" id="FPAW01000001">
    <property type="protein sequence ID" value="SFT33281.1"/>
    <property type="molecule type" value="Genomic_DNA"/>
</dbReference>
<evidence type="ECO:0000259" key="2">
    <source>
        <dbReference type="Pfam" id="PF05239"/>
    </source>
</evidence>
<dbReference type="Pfam" id="PF05239">
    <property type="entry name" value="PRC"/>
    <property type="match status" value="1"/>
</dbReference>
<keyword evidence="4" id="KW-1185">Reference proteome</keyword>
<protein>
    <submittedName>
        <fullName evidence="3">PRC-barrel domain-containing protein</fullName>
    </submittedName>
</protein>
<dbReference type="STRING" id="999627.SAMN05216236_10153"/>
<dbReference type="PANTHER" id="PTHR36505:SF1">
    <property type="entry name" value="BLR1072 PROTEIN"/>
    <property type="match status" value="1"/>
</dbReference>
<gene>
    <name evidence="3" type="ORF">SAMN05216236_10153</name>
</gene>
<accession>A0A1I6X5X2</accession>